<feature type="transmembrane region" description="Helical" evidence="1">
    <location>
        <begin position="205"/>
        <end position="223"/>
    </location>
</feature>
<keyword evidence="1" id="KW-0812">Transmembrane</keyword>
<sequence>MKSLLITAGVFFGMCVIYILIMLSQTEHNFTYILDDAYIHLAMAKNFSLHGVWGVTEYDFSSSSSSPVFTFVLSGLITVFGNQQLIPLVFNLICAGLILYFLNRYYSDQFEENAAIVFASVFTLLFTSVHLLVFSGMEHVLQLLVMVTNIYYFEKWKLSGFRNYIFSGWFFFTITMLGLIRFESMFYFLAIAFVFLLLRQYKNSAYVLLHGFIPVMIFGYFNYQKAGYFFPNSVIIKGTRLDFSGDYPGQIMDVLLSKIILNPYFYFAGLFPLCLSVLLIIQDYKKKLNLRQVVLNNFLLITFGITFFIYGLFGQFTNFFRYEAFLLTIFVIAAIPKIKKLFINGNFLLKQNRQSAFLITSITMTLILKIALVCILIIIGSRNVYEQQVQSARFLKKYYNNNALVANDIGAVCYFTNIHLLDIMGLGSKEVVPFKIKAGQNERFRNFLMDSTAQHDFKLAILYDEWTEGRIPENWKKVAMLEITGLNAVLGSKQVFVYAVDPDIHESLKQNIKDFSWNSHVKVKISE</sequence>
<dbReference type="STRING" id="216903.SAMN05444371_1962"/>
<keyword evidence="3" id="KW-1185">Reference proteome</keyword>
<dbReference type="RefSeq" id="WP_139258293.1">
    <property type="nucleotide sequence ID" value="NZ_FRAM01000002.1"/>
</dbReference>
<dbReference type="EMBL" id="FRAM01000002">
    <property type="protein sequence ID" value="SHK33041.1"/>
    <property type="molecule type" value="Genomic_DNA"/>
</dbReference>
<evidence type="ECO:0000313" key="3">
    <source>
        <dbReference type="Proteomes" id="UP000184498"/>
    </source>
</evidence>
<feature type="transmembrane region" description="Helical" evidence="1">
    <location>
        <begin position="319"/>
        <end position="335"/>
    </location>
</feature>
<feature type="transmembrane region" description="Helical" evidence="1">
    <location>
        <begin position="264"/>
        <end position="281"/>
    </location>
</feature>
<proteinExistence type="predicted"/>
<dbReference type="AlphaFoldDB" id="A0A1M6RKM1"/>
<evidence type="ECO:0000256" key="1">
    <source>
        <dbReference type="SAM" id="Phobius"/>
    </source>
</evidence>
<evidence type="ECO:0000313" key="2">
    <source>
        <dbReference type="EMBL" id="SHK33041.1"/>
    </source>
</evidence>
<organism evidence="2 3">
    <name type="scientific">Epilithonimonas mollis</name>
    <dbReference type="NCBI Taxonomy" id="216903"/>
    <lineage>
        <taxon>Bacteria</taxon>
        <taxon>Pseudomonadati</taxon>
        <taxon>Bacteroidota</taxon>
        <taxon>Flavobacteriia</taxon>
        <taxon>Flavobacteriales</taxon>
        <taxon>Weeksellaceae</taxon>
        <taxon>Chryseobacterium group</taxon>
        <taxon>Epilithonimonas</taxon>
    </lineage>
</organism>
<reference evidence="3" key="1">
    <citation type="submission" date="2016-11" db="EMBL/GenBank/DDBJ databases">
        <authorList>
            <person name="Varghese N."/>
            <person name="Submissions S."/>
        </authorList>
    </citation>
    <scope>NUCLEOTIDE SEQUENCE [LARGE SCALE GENOMIC DNA]</scope>
    <source>
        <strain evidence="3">DSM 18016</strain>
    </source>
</reference>
<feature type="transmembrane region" description="Helical" evidence="1">
    <location>
        <begin position="5"/>
        <end position="24"/>
    </location>
</feature>
<feature type="transmembrane region" description="Helical" evidence="1">
    <location>
        <begin position="114"/>
        <end position="137"/>
    </location>
</feature>
<keyword evidence="1" id="KW-0472">Membrane</keyword>
<feature type="transmembrane region" description="Helical" evidence="1">
    <location>
        <begin position="85"/>
        <end position="102"/>
    </location>
</feature>
<accession>A0A1M6RKM1</accession>
<dbReference type="OrthoDB" id="104925at2"/>
<evidence type="ECO:0008006" key="4">
    <source>
        <dbReference type="Google" id="ProtNLM"/>
    </source>
</evidence>
<dbReference type="Proteomes" id="UP000184498">
    <property type="component" value="Unassembled WGS sequence"/>
</dbReference>
<gene>
    <name evidence="2" type="ORF">SAMN05444371_1962</name>
</gene>
<protein>
    <recommendedName>
        <fullName evidence="4">Glycosyltransferase RgtA/B/C/D-like domain-containing protein</fullName>
    </recommendedName>
</protein>
<feature type="transmembrane region" description="Helical" evidence="1">
    <location>
        <begin position="356"/>
        <end position="379"/>
    </location>
</feature>
<name>A0A1M6RKM1_9FLAO</name>
<feature type="transmembrane region" description="Helical" evidence="1">
    <location>
        <begin position="169"/>
        <end position="198"/>
    </location>
</feature>
<feature type="transmembrane region" description="Helical" evidence="1">
    <location>
        <begin position="293"/>
        <end position="313"/>
    </location>
</feature>
<keyword evidence="1" id="KW-1133">Transmembrane helix</keyword>